<gene>
    <name evidence="4" type="ORF">TWF694_005525</name>
</gene>
<proteinExistence type="predicted"/>
<evidence type="ECO:0000313" key="5">
    <source>
        <dbReference type="Proteomes" id="UP001365542"/>
    </source>
</evidence>
<evidence type="ECO:0000256" key="2">
    <source>
        <dbReference type="SAM" id="SignalP"/>
    </source>
</evidence>
<protein>
    <recommendedName>
        <fullName evidence="3">DJ-1/PfpI domain-containing protein</fullName>
    </recommendedName>
</protein>
<feature type="chain" id="PRO_5043597663" description="DJ-1/PfpI domain-containing protein" evidence="2">
    <location>
        <begin position="23"/>
        <end position="283"/>
    </location>
</feature>
<dbReference type="InterPro" id="IPR029062">
    <property type="entry name" value="Class_I_gatase-like"/>
</dbReference>
<reference evidence="4 5" key="1">
    <citation type="submission" date="2019-10" db="EMBL/GenBank/DDBJ databases">
        <authorList>
            <person name="Palmer J.M."/>
        </authorList>
    </citation>
    <scope>NUCLEOTIDE SEQUENCE [LARGE SCALE GENOMIC DNA]</scope>
    <source>
        <strain evidence="4 5">TWF694</strain>
    </source>
</reference>
<dbReference type="Proteomes" id="UP001365542">
    <property type="component" value="Unassembled WGS sequence"/>
</dbReference>
<dbReference type="InterPro" id="IPR002818">
    <property type="entry name" value="DJ-1/PfpI"/>
</dbReference>
<dbReference type="PANTHER" id="PTHR43130:SF15">
    <property type="entry name" value="THIJ_PFPI FAMILY PROTEIN (AFU_ORTHOLOGUE AFUA_5G14240)"/>
    <property type="match status" value="1"/>
</dbReference>
<dbReference type="CDD" id="cd03139">
    <property type="entry name" value="GATase1_PfpI_2"/>
    <property type="match status" value="1"/>
</dbReference>
<feature type="domain" description="DJ-1/PfpI" evidence="3">
    <location>
        <begin position="70"/>
        <end position="239"/>
    </location>
</feature>
<organism evidence="4 5">
    <name type="scientific">Orbilia ellipsospora</name>
    <dbReference type="NCBI Taxonomy" id="2528407"/>
    <lineage>
        <taxon>Eukaryota</taxon>
        <taxon>Fungi</taxon>
        <taxon>Dikarya</taxon>
        <taxon>Ascomycota</taxon>
        <taxon>Pezizomycotina</taxon>
        <taxon>Orbiliomycetes</taxon>
        <taxon>Orbiliales</taxon>
        <taxon>Orbiliaceae</taxon>
        <taxon>Orbilia</taxon>
    </lineage>
</organism>
<keyword evidence="5" id="KW-1185">Reference proteome</keyword>
<dbReference type="AlphaFoldDB" id="A0AAV9WUF4"/>
<dbReference type="Gene3D" id="3.40.50.880">
    <property type="match status" value="1"/>
</dbReference>
<feature type="signal peptide" evidence="2">
    <location>
        <begin position="1"/>
        <end position="22"/>
    </location>
</feature>
<evidence type="ECO:0000256" key="1">
    <source>
        <dbReference type="SAM" id="MobiDB-lite"/>
    </source>
</evidence>
<comment type="caution">
    <text evidence="4">The sequence shown here is derived from an EMBL/GenBank/DDBJ whole genome shotgun (WGS) entry which is preliminary data.</text>
</comment>
<sequence length="283" mass="30739">MWSPTLISTLLSLSLLTHRTLAGPMMPDPRCNKTLSECSRTGEALTKQAAPRYPPNNSTSKLNSTTPKNIGIMLYRGFQGLDVIGPFDALWSLGRITPLNVYFLSKDKGTVRNKMPPSVTGITTNSNTTITVSTDYALGEHPPLDVLLVPGGLGTRLSDQELDLYIKFVKDIYPSLQYIISVCTGASILARAGLLDGKNATTNKAAWKWATQFGKDVKWQAGARYVTDGNIWTTSGVSAGVDGTIGWIEKVFGAETAEKVADELEWNRSAPDSDVFGKKNHLV</sequence>
<keyword evidence="2" id="KW-0732">Signal</keyword>
<name>A0AAV9WUF4_9PEZI</name>
<dbReference type="InterPro" id="IPR052158">
    <property type="entry name" value="INH-QAR"/>
</dbReference>
<dbReference type="PANTHER" id="PTHR43130">
    <property type="entry name" value="ARAC-FAMILY TRANSCRIPTIONAL REGULATOR"/>
    <property type="match status" value="1"/>
</dbReference>
<dbReference type="SUPFAM" id="SSF52317">
    <property type="entry name" value="Class I glutamine amidotransferase-like"/>
    <property type="match status" value="1"/>
</dbReference>
<evidence type="ECO:0000259" key="3">
    <source>
        <dbReference type="Pfam" id="PF01965"/>
    </source>
</evidence>
<dbReference type="Pfam" id="PF01965">
    <property type="entry name" value="DJ-1_PfpI"/>
    <property type="match status" value="1"/>
</dbReference>
<feature type="region of interest" description="Disordered" evidence="1">
    <location>
        <begin position="42"/>
        <end position="62"/>
    </location>
</feature>
<evidence type="ECO:0000313" key="4">
    <source>
        <dbReference type="EMBL" id="KAK6525386.1"/>
    </source>
</evidence>
<dbReference type="EMBL" id="JAVHJO010000017">
    <property type="protein sequence ID" value="KAK6525386.1"/>
    <property type="molecule type" value="Genomic_DNA"/>
</dbReference>
<accession>A0AAV9WUF4</accession>